<keyword evidence="2" id="KW-1185">Reference proteome</keyword>
<accession>A0A2W1BDF1</accession>
<name>A0A2W1BDF1_HELAM</name>
<dbReference type="AlphaFoldDB" id="A0A2W1BDF1"/>
<proteinExistence type="predicted"/>
<evidence type="ECO:0000313" key="1">
    <source>
        <dbReference type="EMBL" id="PZC70986.1"/>
    </source>
</evidence>
<protein>
    <submittedName>
        <fullName evidence="1">Uncharacterized protein</fullName>
    </submittedName>
</protein>
<organism evidence="1 2">
    <name type="scientific">Helicoverpa armigera</name>
    <name type="common">Cotton bollworm</name>
    <name type="synonym">Heliothis armigera</name>
    <dbReference type="NCBI Taxonomy" id="29058"/>
    <lineage>
        <taxon>Eukaryota</taxon>
        <taxon>Metazoa</taxon>
        <taxon>Ecdysozoa</taxon>
        <taxon>Arthropoda</taxon>
        <taxon>Hexapoda</taxon>
        <taxon>Insecta</taxon>
        <taxon>Pterygota</taxon>
        <taxon>Neoptera</taxon>
        <taxon>Endopterygota</taxon>
        <taxon>Lepidoptera</taxon>
        <taxon>Glossata</taxon>
        <taxon>Ditrysia</taxon>
        <taxon>Noctuoidea</taxon>
        <taxon>Noctuidae</taxon>
        <taxon>Heliothinae</taxon>
        <taxon>Helicoverpa</taxon>
    </lineage>
</organism>
<gene>
    <name evidence="1" type="primary">HaOG214496</name>
    <name evidence="1" type="ORF">B5X24_HaOG214496</name>
</gene>
<reference evidence="1 2" key="1">
    <citation type="journal article" date="2017" name="BMC Biol.">
        <title>Genomic innovations, transcriptional plasticity and gene loss underlying the evolution and divergence of two highly polyphagous and invasive Helicoverpa pest species.</title>
        <authorList>
            <person name="Pearce S.L."/>
            <person name="Clarke D.F."/>
            <person name="East P.D."/>
            <person name="Elfekih S."/>
            <person name="Gordon K.H."/>
            <person name="Jermiin L.S."/>
            <person name="McGaughran A."/>
            <person name="Oakeshott J.G."/>
            <person name="Papanikolaou A."/>
            <person name="Perera O.P."/>
            <person name="Rane R.V."/>
            <person name="Richards S."/>
            <person name="Tay W.T."/>
            <person name="Walsh T.K."/>
            <person name="Anderson A."/>
            <person name="Anderson C.J."/>
            <person name="Asgari S."/>
            <person name="Board P.G."/>
            <person name="Bretschneider A."/>
            <person name="Campbell P.M."/>
            <person name="Chertemps T."/>
            <person name="Christeller J.T."/>
            <person name="Coppin C.W."/>
            <person name="Downes S.J."/>
            <person name="Duan G."/>
            <person name="Farnsworth C.A."/>
            <person name="Good R.T."/>
            <person name="Han L.B."/>
            <person name="Han Y.C."/>
            <person name="Hatje K."/>
            <person name="Horne I."/>
            <person name="Huang Y.P."/>
            <person name="Hughes D.S."/>
            <person name="Jacquin-Joly E."/>
            <person name="James W."/>
            <person name="Jhangiani S."/>
            <person name="Kollmar M."/>
            <person name="Kuwar S.S."/>
            <person name="Li S."/>
            <person name="Liu N.Y."/>
            <person name="Maibeche M.T."/>
            <person name="Miller J.R."/>
            <person name="Montagne N."/>
            <person name="Perry T."/>
            <person name="Qu J."/>
            <person name="Song S.V."/>
            <person name="Sutton G.G."/>
            <person name="Vogel H."/>
            <person name="Walenz B.P."/>
            <person name="Xu W."/>
            <person name="Zhang H.J."/>
            <person name="Zou Z."/>
            <person name="Batterham P."/>
            <person name="Edwards O.R."/>
            <person name="Feyereisen R."/>
            <person name="Gibbs R.A."/>
            <person name="Heckel D.G."/>
            <person name="McGrath A."/>
            <person name="Robin C."/>
            <person name="Scherer S.E."/>
            <person name="Worley K.C."/>
            <person name="Wu Y.D."/>
        </authorList>
    </citation>
    <scope>NUCLEOTIDE SEQUENCE [LARGE SCALE GENOMIC DNA]</scope>
    <source>
        <strain evidence="1">Harm_GR_Male_#8</strain>
        <tissue evidence="1">Whole organism</tissue>
    </source>
</reference>
<dbReference type="Proteomes" id="UP000249218">
    <property type="component" value="Unassembled WGS sequence"/>
</dbReference>
<sequence>MDANGDVAGYASKQLVLKCMEPYSLGDATVWQRRHELQFPTWLLATLAPWRRCRGCYYNVRGKVHLTH</sequence>
<evidence type="ECO:0000313" key="2">
    <source>
        <dbReference type="Proteomes" id="UP000249218"/>
    </source>
</evidence>
<dbReference type="EMBL" id="KZ150410">
    <property type="protein sequence ID" value="PZC70986.1"/>
    <property type="molecule type" value="Genomic_DNA"/>
</dbReference>